<keyword evidence="2" id="KW-1185">Reference proteome</keyword>
<dbReference type="Proteomes" id="UP000609651">
    <property type="component" value="Unassembled WGS sequence"/>
</dbReference>
<protein>
    <submittedName>
        <fullName evidence="1">Uncharacterized protein</fullName>
    </submittedName>
</protein>
<evidence type="ECO:0000313" key="2">
    <source>
        <dbReference type="Proteomes" id="UP000609651"/>
    </source>
</evidence>
<dbReference type="PROSITE" id="PS51257">
    <property type="entry name" value="PROKAR_LIPOPROTEIN"/>
    <property type="match status" value="1"/>
</dbReference>
<proteinExistence type="predicted"/>
<organism evidence="1 2">
    <name type="scientific">Alienimonas chondri</name>
    <dbReference type="NCBI Taxonomy" id="2681879"/>
    <lineage>
        <taxon>Bacteria</taxon>
        <taxon>Pseudomonadati</taxon>
        <taxon>Planctomycetota</taxon>
        <taxon>Planctomycetia</taxon>
        <taxon>Planctomycetales</taxon>
        <taxon>Planctomycetaceae</taxon>
        <taxon>Alienimonas</taxon>
    </lineage>
</organism>
<sequence>MARFTTLARSLKLTTLKRVVPAVAGAGIIALSTGCCCGASQGGYGSYYGAPGFGGGGCESGQCGGGYGAGYGAPIYPQGAMAAPSGPTAAAPVYYQTAAAPVYYAAPTQTAAAPANCVPTY</sequence>
<name>A0ABX1VC20_9PLAN</name>
<gene>
    <name evidence="1" type="ORF">LzC2_15400</name>
</gene>
<reference evidence="1 2" key="1">
    <citation type="journal article" date="2020" name="Syst. Appl. Microbiol.">
        <title>Alienimonas chondri sp. nov., a novel planctomycete isolated from the biofilm of the red alga Chondrus crispus.</title>
        <authorList>
            <person name="Vitorino I."/>
            <person name="Albuquerque L."/>
            <person name="Wiegand S."/>
            <person name="Kallscheuer N."/>
            <person name="da Costa M.S."/>
            <person name="Lobo-da-Cunha A."/>
            <person name="Jogler C."/>
            <person name="Lage O.M."/>
        </authorList>
    </citation>
    <scope>NUCLEOTIDE SEQUENCE [LARGE SCALE GENOMIC DNA]</scope>
    <source>
        <strain evidence="1 2">LzC2</strain>
    </source>
</reference>
<dbReference type="EMBL" id="WTPX01000038">
    <property type="protein sequence ID" value="NNJ25470.1"/>
    <property type="molecule type" value="Genomic_DNA"/>
</dbReference>
<dbReference type="RefSeq" id="WP_171185524.1">
    <property type="nucleotide sequence ID" value="NZ_WTPX01000038.1"/>
</dbReference>
<evidence type="ECO:0000313" key="1">
    <source>
        <dbReference type="EMBL" id="NNJ25470.1"/>
    </source>
</evidence>
<comment type="caution">
    <text evidence="1">The sequence shown here is derived from an EMBL/GenBank/DDBJ whole genome shotgun (WGS) entry which is preliminary data.</text>
</comment>
<accession>A0ABX1VC20</accession>